<evidence type="ECO:0000256" key="5">
    <source>
        <dbReference type="ARBA" id="ARBA00022723"/>
    </source>
</evidence>
<dbReference type="SUPFAM" id="SSF54211">
    <property type="entry name" value="Ribosomal protein S5 domain 2-like"/>
    <property type="match status" value="1"/>
</dbReference>
<dbReference type="FunFam" id="3.40.50.670:FF:000006">
    <property type="entry name" value="DNA topoisomerase (ATP-hydrolyzing)"/>
    <property type="match status" value="1"/>
</dbReference>
<dbReference type="Pfam" id="PF02518">
    <property type="entry name" value="HATPase_c"/>
    <property type="match status" value="1"/>
</dbReference>
<evidence type="ECO:0000259" key="12">
    <source>
        <dbReference type="PROSITE" id="PS50880"/>
    </source>
</evidence>
<dbReference type="EMBL" id="UOED01000082">
    <property type="protein sequence ID" value="VAV93535.1"/>
    <property type="molecule type" value="Genomic_DNA"/>
</dbReference>
<dbReference type="PANTHER" id="PTHR45866">
    <property type="entry name" value="DNA GYRASE/TOPOISOMERASE SUBUNIT B"/>
    <property type="match status" value="1"/>
</dbReference>
<dbReference type="InterPro" id="IPR013760">
    <property type="entry name" value="Topo_IIA-like_dom_sf"/>
</dbReference>
<sequence>MTDLFDSTATTTDYSAKDIEVLEGLEPVRLRPGMYVGGTDERALHHLVSEVLDNSMDEAVAGHASRIEIQMHADGSISVSDNGRGIPVDPHPKFKDKSALEIIFTTLHSGGKFGSKAYETSGGLHGVGISVVNALSEWLIVEVARDKQVWRQSFSRGKPTSKLENIGSTNNRRGTKVTFFPDHEIFGTTARFKPSRLFQLAKSKAYLFRGVEIRWTCAAELIKDGDGVAEKDVFHFPGGLNDYLTTAMEKRSRVTEENFHGISDLADNQGRVEWAVSWPEYGDGNISSYCNTVPTPIGGTHESGIRAALLKGIKAYGELIGNKKAAGITGEDIYVNSCSLISLFIKNPQFQGQTKDKLTNPEAAKWVENAIRDHFDHWLSGAPAVANDLLAWALERAEERLRRREEKDVKRKTATNKRKLRLPGKLSDCSQDAPEGTEIYIVEGDSAGGSAKQARDRKTQAILPIRGKILNVASATRDKIRGNQEIADITLALGCGAGDKYDEAALRYEKIIIMTDADVDGAHIATLLITLFYQEMPELIKNGHLFLAQPPLYRIAQGGTVFYARDDQHKDELMATEFKGRGKIEISRFKGLGEMPAAQLKETTMKKDKRTLLRVIIPEGTRLETAERVDQLMGKKPELRFQFIQENANKVAELDI</sequence>
<dbReference type="InterPro" id="IPR001241">
    <property type="entry name" value="Topo_IIA"/>
</dbReference>
<gene>
    <name evidence="13" type="ORF">MNBD_ALPHA02-107</name>
</gene>
<evidence type="ECO:0000256" key="6">
    <source>
        <dbReference type="ARBA" id="ARBA00022741"/>
    </source>
</evidence>
<name>A0A3B0SEY2_9ZZZZ</name>
<dbReference type="PROSITE" id="PS00177">
    <property type="entry name" value="TOPOISOMERASE_II"/>
    <property type="match status" value="1"/>
</dbReference>
<keyword evidence="7" id="KW-0067">ATP-binding</keyword>
<dbReference type="InterPro" id="IPR018522">
    <property type="entry name" value="TopoIIA_CS"/>
</dbReference>
<dbReference type="NCBIfam" id="TIGR01055">
    <property type="entry name" value="parE_Gneg"/>
    <property type="match status" value="1"/>
</dbReference>
<accession>A0A3B0SEY2</accession>
<proteinExistence type="inferred from homology"/>
<dbReference type="PRINTS" id="PR00418">
    <property type="entry name" value="TPI2FAMILY"/>
</dbReference>
<keyword evidence="8" id="KW-0460">Magnesium</keyword>
<evidence type="ECO:0000256" key="8">
    <source>
        <dbReference type="ARBA" id="ARBA00022842"/>
    </source>
</evidence>
<comment type="similarity">
    <text evidence="3">Belongs to the type II topoisomerase GyrB family.</text>
</comment>
<dbReference type="InterPro" id="IPR002288">
    <property type="entry name" value="DNA_gyrase_B_C"/>
</dbReference>
<dbReference type="FunFam" id="3.30.565.10:FF:000002">
    <property type="entry name" value="DNA gyrase subunit B"/>
    <property type="match status" value="1"/>
</dbReference>
<comment type="cofactor">
    <cofactor evidence="2">
        <name>Mg(2+)</name>
        <dbReference type="ChEBI" id="CHEBI:18420"/>
    </cofactor>
</comment>
<dbReference type="GO" id="GO:0005694">
    <property type="term" value="C:chromosome"/>
    <property type="evidence" value="ECO:0007669"/>
    <property type="project" value="InterPro"/>
</dbReference>
<dbReference type="InterPro" id="IPR013759">
    <property type="entry name" value="Topo_IIA_B_C"/>
</dbReference>
<dbReference type="PANTHER" id="PTHR45866:SF1">
    <property type="entry name" value="DNA GYRASE SUBUNIT B, MITOCHONDRIAL"/>
    <property type="match status" value="1"/>
</dbReference>
<dbReference type="GO" id="GO:0006265">
    <property type="term" value="P:DNA topological change"/>
    <property type="evidence" value="ECO:0007669"/>
    <property type="project" value="InterPro"/>
</dbReference>
<dbReference type="GO" id="GO:0003918">
    <property type="term" value="F:DNA topoisomerase type II (double strand cut, ATP-hydrolyzing) activity"/>
    <property type="evidence" value="ECO:0007669"/>
    <property type="project" value="UniProtKB-EC"/>
</dbReference>
<evidence type="ECO:0000256" key="4">
    <source>
        <dbReference type="ARBA" id="ARBA00012895"/>
    </source>
</evidence>
<evidence type="ECO:0000256" key="10">
    <source>
        <dbReference type="ARBA" id="ARBA00023125"/>
    </source>
</evidence>
<dbReference type="Gene3D" id="3.40.50.670">
    <property type="match status" value="1"/>
</dbReference>
<dbReference type="SMART" id="SM00387">
    <property type="entry name" value="HATPase_c"/>
    <property type="match status" value="1"/>
</dbReference>
<protein>
    <recommendedName>
        <fullName evidence="4">DNA topoisomerase (ATP-hydrolyzing)</fullName>
        <ecNumber evidence="4">5.6.2.2</ecNumber>
    </recommendedName>
</protein>
<evidence type="ECO:0000256" key="11">
    <source>
        <dbReference type="ARBA" id="ARBA00023235"/>
    </source>
</evidence>
<keyword evidence="5" id="KW-0479">Metal-binding</keyword>
<dbReference type="CDD" id="cd16928">
    <property type="entry name" value="HATPase_GyrB-like"/>
    <property type="match status" value="1"/>
</dbReference>
<dbReference type="Gene3D" id="3.30.230.10">
    <property type="match status" value="1"/>
</dbReference>
<dbReference type="PRINTS" id="PR01098">
    <property type="entry name" value="TOPISMRASE4B"/>
</dbReference>
<evidence type="ECO:0000256" key="1">
    <source>
        <dbReference type="ARBA" id="ARBA00000185"/>
    </source>
</evidence>
<feature type="domain" description="Toprim" evidence="12">
    <location>
        <begin position="437"/>
        <end position="551"/>
    </location>
</feature>
<dbReference type="Pfam" id="PF01751">
    <property type="entry name" value="Toprim"/>
    <property type="match status" value="1"/>
</dbReference>
<organism evidence="13">
    <name type="scientific">hydrothermal vent metagenome</name>
    <dbReference type="NCBI Taxonomy" id="652676"/>
    <lineage>
        <taxon>unclassified sequences</taxon>
        <taxon>metagenomes</taxon>
        <taxon>ecological metagenomes</taxon>
    </lineage>
</organism>
<keyword evidence="11 13" id="KW-0413">Isomerase</keyword>
<dbReference type="SUPFAM" id="SSF55874">
    <property type="entry name" value="ATPase domain of HSP90 chaperone/DNA topoisomerase II/histidine kinase"/>
    <property type="match status" value="1"/>
</dbReference>
<dbReference type="CDD" id="cd00822">
    <property type="entry name" value="TopoII_Trans_DNA_gyrase"/>
    <property type="match status" value="1"/>
</dbReference>
<dbReference type="InterPro" id="IPR014721">
    <property type="entry name" value="Ribsml_uS5_D2-typ_fold_subgr"/>
</dbReference>
<dbReference type="PROSITE" id="PS50880">
    <property type="entry name" value="TOPRIM"/>
    <property type="match status" value="1"/>
</dbReference>
<dbReference type="Pfam" id="PF00204">
    <property type="entry name" value="DNA_gyraseB"/>
    <property type="match status" value="1"/>
</dbReference>
<dbReference type="GO" id="GO:0046872">
    <property type="term" value="F:metal ion binding"/>
    <property type="evidence" value="ECO:0007669"/>
    <property type="project" value="UniProtKB-KW"/>
</dbReference>
<dbReference type="InterPro" id="IPR006171">
    <property type="entry name" value="TOPRIM_dom"/>
</dbReference>
<dbReference type="InterPro" id="IPR013506">
    <property type="entry name" value="Topo_IIA_bsu_dom2"/>
</dbReference>
<reference evidence="13" key="1">
    <citation type="submission" date="2018-06" db="EMBL/GenBank/DDBJ databases">
        <authorList>
            <person name="Zhirakovskaya E."/>
        </authorList>
    </citation>
    <scope>NUCLEOTIDE SEQUENCE</scope>
</reference>
<dbReference type="SMART" id="SM00433">
    <property type="entry name" value="TOP2c"/>
    <property type="match status" value="1"/>
</dbReference>
<dbReference type="InterPro" id="IPR003594">
    <property type="entry name" value="HATPase_dom"/>
</dbReference>
<dbReference type="Gene3D" id="3.30.565.10">
    <property type="entry name" value="Histidine kinase-like ATPase, C-terminal domain"/>
    <property type="match status" value="1"/>
</dbReference>
<dbReference type="SUPFAM" id="SSF56719">
    <property type="entry name" value="Type II DNA topoisomerase"/>
    <property type="match status" value="1"/>
</dbReference>
<dbReference type="Pfam" id="PF00986">
    <property type="entry name" value="DNA_gyraseB_C"/>
    <property type="match status" value="1"/>
</dbReference>
<dbReference type="InterPro" id="IPR005737">
    <property type="entry name" value="TopoIV_B_Gneg"/>
</dbReference>
<evidence type="ECO:0000256" key="2">
    <source>
        <dbReference type="ARBA" id="ARBA00001946"/>
    </source>
</evidence>
<dbReference type="HAMAP" id="MF_00938">
    <property type="entry name" value="ParE_type1"/>
    <property type="match status" value="1"/>
</dbReference>
<keyword evidence="6" id="KW-0547">Nucleotide-binding</keyword>
<dbReference type="GO" id="GO:0005524">
    <property type="term" value="F:ATP binding"/>
    <property type="evidence" value="ECO:0007669"/>
    <property type="project" value="UniProtKB-KW"/>
</dbReference>
<dbReference type="EC" id="5.6.2.2" evidence="4"/>
<keyword evidence="9" id="KW-0799">Topoisomerase</keyword>
<evidence type="ECO:0000256" key="3">
    <source>
        <dbReference type="ARBA" id="ARBA00010708"/>
    </source>
</evidence>
<evidence type="ECO:0000256" key="7">
    <source>
        <dbReference type="ARBA" id="ARBA00022840"/>
    </source>
</evidence>
<dbReference type="InterPro" id="IPR020568">
    <property type="entry name" value="Ribosomal_Su5_D2-typ_SF"/>
</dbReference>
<evidence type="ECO:0000313" key="13">
    <source>
        <dbReference type="EMBL" id="VAV93535.1"/>
    </source>
</evidence>
<dbReference type="InterPro" id="IPR036890">
    <property type="entry name" value="HATPase_C_sf"/>
</dbReference>
<keyword evidence="10" id="KW-0238">DNA-binding</keyword>
<comment type="catalytic activity">
    <reaction evidence="1">
        <text>ATP-dependent breakage, passage and rejoining of double-stranded DNA.</text>
        <dbReference type="EC" id="5.6.2.2"/>
    </reaction>
</comment>
<dbReference type="GO" id="GO:0003677">
    <property type="term" value="F:DNA binding"/>
    <property type="evidence" value="ECO:0007669"/>
    <property type="project" value="UniProtKB-KW"/>
</dbReference>
<dbReference type="AlphaFoldDB" id="A0A3B0SEY2"/>
<evidence type="ECO:0000256" key="9">
    <source>
        <dbReference type="ARBA" id="ARBA00023029"/>
    </source>
</evidence>